<dbReference type="PROSITE" id="PS51935">
    <property type="entry name" value="NLPC_P60"/>
    <property type="match status" value="1"/>
</dbReference>
<evidence type="ECO:0000256" key="2">
    <source>
        <dbReference type="ARBA" id="ARBA00022670"/>
    </source>
</evidence>
<proteinExistence type="inferred from homology"/>
<evidence type="ECO:0000256" key="4">
    <source>
        <dbReference type="ARBA" id="ARBA00022807"/>
    </source>
</evidence>
<dbReference type="PANTHER" id="PTHR47359">
    <property type="entry name" value="PEPTIDOGLYCAN DL-ENDOPEPTIDASE CWLO"/>
    <property type="match status" value="1"/>
</dbReference>
<evidence type="ECO:0000256" key="1">
    <source>
        <dbReference type="ARBA" id="ARBA00007074"/>
    </source>
</evidence>
<dbReference type="GO" id="GO:0006508">
    <property type="term" value="P:proteolysis"/>
    <property type="evidence" value="ECO:0007669"/>
    <property type="project" value="UniProtKB-KW"/>
</dbReference>
<dbReference type="RefSeq" id="WP_246441917.1">
    <property type="nucleotide sequence ID" value="NZ_JACJII010000001.1"/>
</dbReference>
<keyword evidence="9" id="KW-1185">Reference proteome</keyword>
<dbReference type="GO" id="GO:0008234">
    <property type="term" value="F:cysteine-type peptidase activity"/>
    <property type="evidence" value="ECO:0007669"/>
    <property type="project" value="UniProtKB-KW"/>
</dbReference>
<accession>A0A7W3R6N0</accession>
<evidence type="ECO:0000313" key="8">
    <source>
        <dbReference type="EMBL" id="MBA9001515.1"/>
    </source>
</evidence>
<gene>
    <name evidence="8" type="ORF">HNR21_000397</name>
</gene>
<feature type="coiled-coil region" evidence="5">
    <location>
        <begin position="76"/>
        <end position="110"/>
    </location>
</feature>
<keyword evidence="3 8" id="KW-0378">Hydrolase</keyword>
<dbReference type="EMBL" id="JACJII010000001">
    <property type="protein sequence ID" value="MBA9001515.1"/>
    <property type="molecule type" value="Genomic_DNA"/>
</dbReference>
<keyword evidence="6" id="KW-0732">Signal</keyword>
<feature type="coiled-coil region" evidence="5">
    <location>
        <begin position="173"/>
        <end position="224"/>
    </location>
</feature>
<dbReference type="AlphaFoldDB" id="A0A7W3R6N0"/>
<evidence type="ECO:0000259" key="7">
    <source>
        <dbReference type="PROSITE" id="PS51935"/>
    </source>
</evidence>
<sequence length="382" mass="41190">MGHSKGAGLLAGTAVVVCTAMAMSGAAVAEPAPARDEAEQLGRAKARLAIAHGELEDLAIRAETAVERYHGELVKLQRAREDHRAAQQRLTDAERRHQAAQAELAKYAANAYQAQTGGTPWAAVIAGRDGPQEALERAALIEMMNRHRTGAVQKVEATRNVAQVFRARATAALRAQQEATRRAQTAKQDAERAVARQRAVTVRLKAEKERAERILEAARREEAAPPLRSAPLSQGTGRELPAFVKGSRRGITVVKAALRWLGTPYSWGGGNAKGPSYGIAHGAHIKGFDCSGLALYAWAKVGVRLDHWTGTQWTSGPHIPLDQLRPGDLVFFARNTADPDTIHHVGIYLARGQMVEAPYTGARVRISSIWRHGLIGATRPAG</sequence>
<dbReference type="PANTHER" id="PTHR47359:SF3">
    <property type="entry name" value="NLP_P60 DOMAIN-CONTAINING PROTEIN-RELATED"/>
    <property type="match status" value="1"/>
</dbReference>
<dbReference type="SUPFAM" id="SSF54001">
    <property type="entry name" value="Cysteine proteinases"/>
    <property type="match status" value="1"/>
</dbReference>
<evidence type="ECO:0000256" key="5">
    <source>
        <dbReference type="SAM" id="Coils"/>
    </source>
</evidence>
<evidence type="ECO:0000313" key="9">
    <source>
        <dbReference type="Proteomes" id="UP000539313"/>
    </source>
</evidence>
<feature type="signal peptide" evidence="6">
    <location>
        <begin position="1"/>
        <end position="29"/>
    </location>
</feature>
<dbReference type="Proteomes" id="UP000539313">
    <property type="component" value="Unassembled WGS sequence"/>
</dbReference>
<dbReference type="InterPro" id="IPR000064">
    <property type="entry name" value="NLP_P60_dom"/>
</dbReference>
<keyword evidence="2" id="KW-0645">Protease</keyword>
<organism evidence="8 9">
    <name type="scientific">Thermomonospora cellulosilytica</name>
    <dbReference type="NCBI Taxonomy" id="1411118"/>
    <lineage>
        <taxon>Bacteria</taxon>
        <taxon>Bacillati</taxon>
        <taxon>Actinomycetota</taxon>
        <taxon>Actinomycetes</taxon>
        <taxon>Streptosporangiales</taxon>
        <taxon>Thermomonosporaceae</taxon>
        <taxon>Thermomonospora</taxon>
    </lineage>
</organism>
<feature type="domain" description="NlpC/P60" evidence="7">
    <location>
        <begin position="247"/>
        <end position="382"/>
    </location>
</feature>
<dbReference type="InterPro" id="IPR051794">
    <property type="entry name" value="PG_Endopeptidase_C40"/>
</dbReference>
<comment type="caution">
    <text evidence="8">The sequence shown here is derived from an EMBL/GenBank/DDBJ whole genome shotgun (WGS) entry which is preliminary data.</text>
</comment>
<comment type="similarity">
    <text evidence="1">Belongs to the peptidase C40 family.</text>
</comment>
<keyword evidence="4" id="KW-0788">Thiol protease</keyword>
<dbReference type="Gene3D" id="3.90.1720.10">
    <property type="entry name" value="endopeptidase domain like (from Nostoc punctiforme)"/>
    <property type="match status" value="1"/>
</dbReference>
<dbReference type="InterPro" id="IPR038765">
    <property type="entry name" value="Papain-like_cys_pep_sf"/>
</dbReference>
<evidence type="ECO:0000256" key="3">
    <source>
        <dbReference type="ARBA" id="ARBA00022801"/>
    </source>
</evidence>
<feature type="chain" id="PRO_5039687108" evidence="6">
    <location>
        <begin position="30"/>
        <end position="382"/>
    </location>
</feature>
<protein>
    <submittedName>
        <fullName evidence="8">Cell wall-associated NlpC family hydrolase</fullName>
    </submittedName>
</protein>
<name>A0A7W3R6N0_9ACTN</name>
<evidence type="ECO:0000256" key="6">
    <source>
        <dbReference type="SAM" id="SignalP"/>
    </source>
</evidence>
<dbReference type="Pfam" id="PF00877">
    <property type="entry name" value="NLPC_P60"/>
    <property type="match status" value="1"/>
</dbReference>
<keyword evidence="5" id="KW-0175">Coiled coil</keyword>
<reference evidence="8 9" key="1">
    <citation type="submission" date="2020-08" db="EMBL/GenBank/DDBJ databases">
        <title>Sequencing the genomes of 1000 actinobacteria strains.</title>
        <authorList>
            <person name="Klenk H.-P."/>
        </authorList>
    </citation>
    <scope>NUCLEOTIDE SEQUENCE [LARGE SCALE GENOMIC DNA]</scope>
    <source>
        <strain evidence="8 9">DSM 45823</strain>
    </source>
</reference>